<reference evidence="4" key="1">
    <citation type="submission" date="2015-11" db="EMBL/GenBank/DDBJ databases">
        <authorList>
            <person name="Varghese N."/>
        </authorList>
    </citation>
    <scope>NUCLEOTIDE SEQUENCE [LARGE SCALE GENOMIC DNA]</scope>
    <source>
        <strain evidence="4">DSM 45899</strain>
    </source>
</reference>
<protein>
    <submittedName>
        <fullName evidence="3">Phosphotransferase enzyme family protein</fullName>
    </submittedName>
</protein>
<keyword evidence="3" id="KW-0808">Transferase</keyword>
<dbReference type="Proteomes" id="UP000198802">
    <property type="component" value="Unassembled WGS sequence"/>
</dbReference>
<dbReference type="SUPFAM" id="SSF56112">
    <property type="entry name" value="Protein kinase-like (PK-like)"/>
    <property type="match status" value="1"/>
</dbReference>
<evidence type="ECO:0000259" key="2">
    <source>
        <dbReference type="Pfam" id="PF01636"/>
    </source>
</evidence>
<dbReference type="EMBL" id="FAOZ01000023">
    <property type="protein sequence ID" value="CUU58945.1"/>
    <property type="molecule type" value="Genomic_DNA"/>
</dbReference>
<gene>
    <name evidence="3" type="ORF">Ga0074812_12374</name>
</gene>
<proteinExistence type="predicted"/>
<dbReference type="InterPro" id="IPR011009">
    <property type="entry name" value="Kinase-like_dom_sf"/>
</dbReference>
<organism evidence="3 4">
    <name type="scientific">Parafrankia irregularis</name>
    <dbReference type="NCBI Taxonomy" id="795642"/>
    <lineage>
        <taxon>Bacteria</taxon>
        <taxon>Bacillati</taxon>
        <taxon>Actinomycetota</taxon>
        <taxon>Actinomycetes</taxon>
        <taxon>Frankiales</taxon>
        <taxon>Frankiaceae</taxon>
        <taxon>Parafrankia</taxon>
    </lineage>
</organism>
<evidence type="ECO:0000313" key="4">
    <source>
        <dbReference type="Proteomes" id="UP000198802"/>
    </source>
</evidence>
<keyword evidence="4" id="KW-1185">Reference proteome</keyword>
<sequence>MTQLPWSELPRSVRDEVERRVGRVTASHPATGGRSNITTTLHTPHGPVFIKGARERPFVGSLRNEAATNPYVRELAPALLWSFETDGWVMLGFEHVDGHRADFSPGSADLPLLREALTQLEGLPLPPHATARVERHYDHEPAMSGEALVHSDLNRHNVLIAQGRAHIVDWAWACRGAPWVDLAMCAFGLMVAGHTIQAAEDWCRPSRVWTDGPHLDRFTAAHARVWAHAVSVDPSDWKQRAADIAQRWASAHGMAQTSIRSKEVPP</sequence>
<dbReference type="Pfam" id="PF01636">
    <property type="entry name" value="APH"/>
    <property type="match status" value="1"/>
</dbReference>
<evidence type="ECO:0000313" key="3">
    <source>
        <dbReference type="EMBL" id="CUU58945.1"/>
    </source>
</evidence>
<feature type="compositionally biased region" description="Polar residues" evidence="1">
    <location>
        <begin position="33"/>
        <end position="42"/>
    </location>
</feature>
<feature type="domain" description="Aminoglycoside phosphotransferase" evidence="2">
    <location>
        <begin position="114"/>
        <end position="187"/>
    </location>
</feature>
<dbReference type="GO" id="GO:0016740">
    <property type="term" value="F:transferase activity"/>
    <property type="evidence" value="ECO:0007669"/>
    <property type="project" value="UniProtKB-KW"/>
</dbReference>
<name>A0A0S4QTM0_9ACTN</name>
<accession>A0A0S4QTM0</accession>
<feature type="region of interest" description="Disordered" evidence="1">
    <location>
        <begin position="22"/>
        <end position="45"/>
    </location>
</feature>
<evidence type="ECO:0000256" key="1">
    <source>
        <dbReference type="SAM" id="MobiDB-lite"/>
    </source>
</evidence>
<dbReference type="Gene3D" id="3.90.1200.10">
    <property type="match status" value="1"/>
</dbReference>
<dbReference type="RefSeq" id="WP_131799542.1">
    <property type="nucleotide sequence ID" value="NZ_FAOZ01000023.1"/>
</dbReference>
<dbReference type="InterPro" id="IPR002575">
    <property type="entry name" value="Aminoglycoside_PTrfase"/>
</dbReference>
<dbReference type="AlphaFoldDB" id="A0A0S4QTM0"/>